<gene>
    <name evidence="2" type="ORF">DLJ53_31200</name>
</gene>
<dbReference type="AlphaFoldDB" id="A0A8B2NHC9"/>
<organism evidence="2 3">
    <name type="scientific">Acuticoccus sediminis</name>
    <dbReference type="NCBI Taxonomy" id="2184697"/>
    <lineage>
        <taxon>Bacteria</taxon>
        <taxon>Pseudomonadati</taxon>
        <taxon>Pseudomonadota</taxon>
        <taxon>Alphaproteobacteria</taxon>
        <taxon>Hyphomicrobiales</taxon>
        <taxon>Amorphaceae</taxon>
        <taxon>Acuticoccus</taxon>
    </lineage>
</organism>
<dbReference type="Gene3D" id="2.120.10.30">
    <property type="entry name" value="TolB, C-terminal domain"/>
    <property type="match status" value="1"/>
</dbReference>
<dbReference type="InterPro" id="IPR013658">
    <property type="entry name" value="SGL"/>
</dbReference>
<dbReference type="SUPFAM" id="SSF63829">
    <property type="entry name" value="Calcium-dependent phosphotriesterase"/>
    <property type="match status" value="1"/>
</dbReference>
<comment type="caution">
    <text evidence="2">The sequence shown here is derived from an EMBL/GenBank/DDBJ whole genome shotgun (WGS) entry which is preliminary data.</text>
</comment>
<sequence length="325" mass="34309">MDGFTPGMLGGVGDALARPECVLTTRSGDLYVSYAAGNGVGGVSHVDPSGRTRHIVAKDAPDGFLPNGIALLPDRSFLIANLGPGGGVYHLADDGTLTPRLLEIDGTPLPPTNFVGIDRSGRIWVTVSTWQVPREKMMFKGRGDGFVAVMDGDGGNARIVAEDIDFTNEGVVDPTGAWLYVNETMGQRTSRYPIAPNGDLGAREVVAQYGPGTFPDGLTFDAEGGVWIVSVCSNRVVRTHADGRQDIVLEDADPDVLADCIARFDAGECARPLIDTGGKRTLGNLASIAFGGPDLSTIYLGTLFGTRIVHMPAPVKGAEPVHWTF</sequence>
<accession>A0A8B2NHC9</accession>
<dbReference type="EMBL" id="QHHQ01000011">
    <property type="protein sequence ID" value="RAH96732.1"/>
    <property type="molecule type" value="Genomic_DNA"/>
</dbReference>
<dbReference type="Pfam" id="PF08450">
    <property type="entry name" value="SGL"/>
    <property type="match status" value="1"/>
</dbReference>
<proteinExistence type="predicted"/>
<evidence type="ECO:0000313" key="3">
    <source>
        <dbReference type="Proteomes" id="UP000249590"/>
    </source>
</evidence>
<reference evidence="2 3" key="1">
    <citation type="submission" date="2018-05" db="EMBL/GenBank/DDBJ databases">
        <title>Acuticoccus sediminis sp. nov., isolated from deep-sea sediment of Indian Ocean.</title>
        <authorList>
            <person name="Liu X."/>
            <person name="Lai Q."/>
            <person name="Du Y."/>
            <person name="Sun F."/>
            <person name="Zhang X."/>
            <person name="Wang S."/>
            <person name="Shao Z."/>
        </authorList>
    </citation>
    <scope>NUCLEOTIDE SEQUENCE [LARGE SCALE GENOMIC DNA]</scope>
    <source>
        <strain evidence="2 3">PTG4-2</strain>
    </source>
</reference>
<dbReference type="InterPro" id="IPR011042">
    <property type="entry name" value="6-blade_b-propeller_TolB-like"/>
</dbReference>
<dbReference type="PANTHER" id="PTHR47572:SF5">
    <property type="entry name" value="BLR2277 PROTEIN"/>
    <property type="match status" value="1"/>
</dbReference>
<name>A0A8B2NHC9_9HYPH</name>
<feature type="domain" description="SMP-30/Gluconolactonase/LRE-like region" evidence="1">
    <location>
        <begin position="46"/>
        <end position="246"/>
    </location>
</feature>
<keyword evidence="3" id="KW-1185">Reference proteome</keyword>
<dbReference type="Proteomes" id="UP000249590">
    <property type="component" value="Unassembled WGS sequence"/>
</dbReference>
<evidence type="ECO:0000313" key="2">
    <source>
        <dbReference type="EMBL" id="RAH96732.1"/>
    </source>
</evidence>
<dbReference type="RefSeq" id="WP_111352255.1">
    <property type="nucleotide sequence ID" value="NZ_QHHQ01000011.1"/>
</dbReference>
<dbReference type="InterPro" id="IPR051262">
    <property type="entry name" value="SMP-30/CGR1_Lactonase"/>
</dbReference>
<dbReference type="PANTHER" id="PTHR47572">
    <property type="entry name" value="LIPOPROTEIN-RELATED"/>
    <property type="match status" value="1"/>
</dbReference>
<dbReference type="OrthoDB" id="9775406at2"/>
<evidence type="ECO:0000259" key="1">
    <source>
        <dbReference type="Pfam" id="PF08450"/>
    </source>
</evidence>
<protein>
    <submittedName>
        <fullName evidence="2">Gluconolaconase</fullName>
    </submittedName>
</protein>